<reference evidence="1" key="1">
    <citation type="submission" date="2023-11" db="EMBL/GenBank/DDBJ databases">
        <title>MicrobeMod: A computational toolkit for identifying prokaryotic methylation and restriction-modification with nanopore sequencing.</title>
        <authorList>
            <person name="Crits-Christoph A."/>
            <person name="Kang S.C."/>
            <person name="Lee H."/>
            <person name="Ostrov N."/>
        </authorList>
    </citation>
    <scope>NUCLEOTIDE SEQUENCE</scope>
    <source>
        <strain evidence="1">ATCC BAA-953</strain>
    </source>
</reference>
<proteinExistence type="predicted"/>
<gene>
    <name evidence="1" type="ORF">SIL78_18605</name>
</gene>
<evidence type="ECO:0000313" key="2">
    <source>
        <dbReference type="Proteomes" id="UP001276761"/>
    </source>
</evidence>
<accession>A0AAJ2RX62</accession>
<organism evidence="1 2">
    <name type="scientific">Vreelandella alkaliphila</name>
    <dbReference type="NCBI Taxonomy" id="272774"/>
    <lineage>
        <taxon>Bacteria</taxon>
        <taxon>Pseudomonadati</taxon>
        <taxon>Pseudomonadota</taxon>
        <taxon>Gammaproteobacteria</taxon>
        <taxon>Oceanospirillales</taxon>
        <taxon>Halomonadaceae</taxon>
        <taxon>Vreelandella</taxon>
    </lineage>
</organism>
<evidence type="ECO:0000313" key="1">
    <source>
        <dbReference type="EMBL" id="MDX5979562.1"/>
    </source>
</evidence>
<dbReference type="RefSeq" id="WP_198349965.1">
    <property type="nucleotide sequence ID" value="NZ_JABASV010000012.1"/>
</dbReference>
<dbReference type="Proteomes" id="UP001276761">
    <property type="component" value="Unassembled WGS sequence"/>
</dbReference>
<dbReference type="AlphaFoldDB" id="A0AAJ2RX62"/>
<dbReference type="EMBL" id="JAWXXT010000002">
    <property type="protein sequence ID" value="MDX5979562.1"/>
    <property type="molecule type" value="Genomic_DNA"/>
</dbReference>
<name>A0AAJ2RX62_9GAMM</name>
<protein>
    <submittedName>
        <fullName evidence="1">Uncharacterized protein</fullName>
    </submittedName>
</protein>
<sequence>MIKIANDGEDIASTNYWGMPHAQRGLLYLSGNAGIWRLLLPAASEGEMLPEMRTGKSVTIEPSIQSAECWDIVFEDGTDSPFAVALDKRQVDRAVEPGECRLTVWGESGKLLDLPCTVR</sequence>
<dbReference type="GeneID" id="303167550"/>
<comment type="caution">
    <text evidence="1">The sequence shown here is derived from an EMBL/GenBank/DDBJ whole genome shotgun (WGS) entry which is preliminary data.</text>
</comment>